<dbReference type="CDD" id="cd10150">
    <property type="entry name" value="CobN_like"/>
    <property type="match status" value="1"/>
</dbReference>
<keyword evidence="2" id="KW-0472">Membrane</keyword>
<gene>
    <name evidence="4" type="ORF">MSHOH_3789</name>
</gene>
<dbReference type="OrthoDB" id="192131at2157"/>
<feature type="compositionally biased region" description="Low complexity" evidence="1">
    <location>
        <begin position="1841"/>
        <end position="1857"/>
    </location>
</feature>
<dbReference type="EMBL" id="CP009516">
    <property type="protein sequence ID" value="AKB80272.1"/>
    <property type="molecule type" value="Genomic_DNA"/>
</dbReference>
<organism evidence="4 5">
    <name type="scientific">Methanosarcina horonobensis HB-1 = JCM 15518</name>
    <dbReference type="NCBI Taxonomy" id="1434110"/>
    <lineage>
        <taxon>Archaea</taxon>
        <taxon>Methanobacteriati</taxon>
        <taxon>Methanobacteriota</taxon>
        <taxon>Stenosarchaea group</taxon>
        <taxon>Methanomicrobia</taxon>
        <taxon>Methanosarcinales</taxon>
        <taxon>Methanosarcinaceae</taxon>
        <taxon>Methanosarcina</taxon>
    </lineage>
</organism>
<dbReference type="GeneID" id="24833149"/>
<keyword evidence="2" id="KW-0812">Transmembrane</keyword>
<protein>
    <submittedName>
        <fullName evidence="4">CobN-like chelatase BtuS for metalloporphyrine salvage</fullName>
    </submittedName>
</protein>
<evidence type="ECO:0000313" key="4">
    <source>
        <dbReference type="EMBL" id="AKB80272.1"/>
    </source>
</evidence>
<dbReference type="HOGENOM" id="CLU_002017_4_0_2"/>
<proteinExistence type="predicted"/>
<dbReference type="PANTHER" id="PTHR44119:SF4">
    <property type="entry name" value="AEROBIC COBALTOCHELATASE SUBUNIT COBN"/>
    <property type="match status" value="1"/>
</dbReference>
<feature type="region of interest" description="Disordered" evidence="1">
    <location>
        <begin position="1808"/>
        <end position="1883"/>
    </location>
</feature>
<evidence type="ECO:0000256" key="1">
    <source>
        <dbReference type="SAM" id="MobiDB-lite"/>
    </source>
</evidence>
<keyword evidence="2" id="KW-1133">Transmembrane helix</keyword>
<dbReference type="Proteomes" id="UP000033101">
    <property type="component" value="Chromosome"/>
</dbReference>
<feature type="compositionally biased region" description="Basic and acidic residues" evidence="1">
    <location>
        <begin position="1816"/>
        <end position="1832"/>
    </location>
</feature>
<dbReference type="RefSeq" id="WP_082089440.1">
    <property type="nucleotide sequence ID" value="NZ_CP009516.1"/>
</dbReference>
<dbReference type="Pfam" id="PF13620">
    <property type="entry name" value="CarboxypepD_reg"/>
    <property type="match status" value="2"/>
</dbReference>
<keyword evidence="5" id="KW-1185">Reference proteome</keyword>
<dbReference type="InterPro" id="IPR003672">
    <property type="entry name" value="CobN/Mg_chltase"/>
</dbReference>
<accession>A0A0E3SID7</accession>
<dbReference type="STRING" id="1434110.MSHOH_3789"/>
<name>A0A0E3SID7_9EURY</name>
<dbReference type="NCBIfam" id="NF004645">
    <property type="entry name" value="PRK05989.2-3"/>
    <property type="match status" value="1"/>
</dbReference>
<sequence>MKKKLSKGTTPLNKKIKIYGLIFLMLFVLVTTAQASESEDVHYELVANTICDENGYYIFKNIPNGNYTLVATNYSDEKSKWYTASLNITVNSADLVDQNIQINSSNNIDPYRVQELLNDSSLSEPSGTGFSISGISYVMKLEYPKMSTVVLLKNRYGNGFVDLPYLSDSSDPSDLNSSASNSLDSNSSDSNGIDQNNTESQDSEENESSTSEYLFKLFNNTTSDENGEYIFSNIPDGEYRLSAVVYSSSMGGMWLTNESEFSTEDGQPANITFTMRSDENIDYSEILSYLNRTTISGKTISKTGDVRAGTDLVLTTQNEEFIANTTSDENGDYLFSDIPNGKYRLSAVVYSSSMGGMWLTNESEFSIENGQPVNITFTMRSDESIDYEEILGYLNRTTVSGKTISKTGDNKAGTDLVLLTQHKEFVVNTTSDENGEYVFSDVPDGKYRLSAVVYSSSMGGMWLTNESEFSIEGGQPANITFTMRSDESIDYEEILSYLNRTTVSGRTISKTGDNKAGTDLVLLKKVPGSSSQDPNSSHSGDASHLDIAIITGYSNYDLKLSTLAERINGSSSLNMSVSYYLPATSGENVDLSGMDIIYINMFTDSASKLENTVNEAISNGAVVIGYNTYLPDSIDNSSIPSSFTDISDFKDYLQEYWVYGSTNGSNFDNLIFYLARVFYERDDLQVAAPEGAASAIYHPGMADSSYFTSNASEYFEWYGSRNESEHSFNESAPTVGILFYLSYYPSDMQPIDALIEEFESRNVNVIACYGSSEEYVDKFLNYNNSTKVDLIVSTTYRSQYFNIEDLGVPIFNCVLNGYMNLTEWQNVSDPLTSIYMIRLYRPETWGWIDPMMIASNELDNETNTEIYVPVADQVEWLVDRAVAQTELSQKEESDKKVAILYYSHGCGNDSIGASYLEVIPSINNLLEGMADAGYDIDKDSIPNESELTDLMLKQGTNIGTWAPGELERLVESGEVELTPESTYLEWFEALPEARKEEVIEEWGPAPGEIMVYEDDSGDKFLVIPKVEVSNNVILAPQPTRGWLSDNEILYHDGDLPPHHQYLAFYFWLQNEYEADAIVNMGRHGTVEWLQGKEFCLFSDEWPAIVNGDIPVIYPYIMDGMGEGMQAKRRGNAVIIDHLIPPVVLSESYGNYTELSSKISQYQTLPSESELKELRMQEIVNLTMELSLDELVNVSLSENEDTEEEFLDELEDILEELKTTSMPYGLHILGTSPEGENLTQMVYSMLGDDFAEEVAAYNSSETAPLDLLDLVLLQNVSIADSQQQVLGNSSEEVTGYLTTAQEYAEKLGESENEIQQVIKALDGKYIEPNIGGDPILRPDTLPSGRNFYAFDEQLLPTKQAWELGKEMANQTIEAYRAEHDGQYPKKIGLVLWAGESTRNEGVTEAEIFYLLGVKPVWDDDGDEVIDVELINSSELGRPRIDVLVQISGLYRDTFPHKVELIDKAVYLAYNDPDNQYGKGEERPAPAYISYNSEENTNYVRENTNDLFSVLNESFRNETASMAVALLRVFGPEDGTYGTGLANAVSANNSSTDELAELYINRMSYMYGEYVWGESIAEIVEQFRVDGSSVENTEVFEANLGDVEVTVLSRSSNTYGVLDNSDAFEYLGGLNLAVSFISGLYPDSYIMNLQNSGDEEIETLSDYLTREIITRSLNPKYIEGMLGSGFEGVSQLSDFVENLWGWEATNPDLVSDDVWNKVYEAYIADSELSSALKETNSYAYQSITARLLETALEGNWDASDEVLESLATEYAESVVEDGVACCHHTCGNPTLNSYVAGLVSVPGFTEAIEKATSSKSSKQSDESRSSSHSDHDTGKATVVSKDSTASNQTSSSEESASNQTVQNSDAGYGVDSPEPAPEIRNTADSSYVEGYEMKKESVEEAENGDFSFSGSDIVGILFVVAAVGGIYLGTRKK</sequence>
<feature type="transmembrane region" description="Helical" evidence="2">
    <location>
        <begin position="1911"/>
        <end position="1928"/>
    </location>
</feature>
<feature type="region of interest" description="Disordered" evidence="1">
    <location>
        <begin position="171"/>
        <end position="210"/>
    </location>
</feature>
<dbReference type="PANTHER" id="PTHR44119">
    <property type="entry name" value="MAGNESIUM-CHELATASE SUBUNIT CHLH, CHLOROPLASTIC"/>
    <property type="match status" value="1"/>
</dbReference>
<dbReference type="SUPFAM" id="SSF117074">
    <property type="entry name" value="Hypothetical protein PA1324"/>
    <property type="match status" value="4"/>
</dbReference>
<dbReference type="KEGG" id="mhor:MSHOH_3789"/>
<evidence type="ECO:0000313" key="5">
    <source>
        <dbReference type="Proteomes" id="UP000033101"/>
    </source>
</evidence>
<feature type="compositionally biased region" description="Low complexity" evidence="1">
    <location>
        <begin position="171"/>
        <end position="191"/>
    </location>
</feature>
<dbReference type="InterPro" id="IPR013783">
    <property type="entry name" value="Ig-like_fold"/>
</dbReference>
<dbReference type="Pfam" id="PF02514">
    <property type="entry name" value="CobN-Mg_chel"/>
    <property type="match status" value="1"/>
</dbReference>
<reference evidence="4 5" key="1">
    <citation type="submission" date="2014-07" db="EMBL/GenBank/DDBJ databases">
        <title>Methanogenic archaea and the global carbon cycle.</title>
        <authorList>
            <person name="Henriksen J.R."/>
            <person name="Luke J."/>
            <person name="Reinhart S."/>
            <person name="Benedict M.N."/>
            <person name="Youngblut N.D."/>
            <person name="Metcalf M.E."/>
            <person name="Whitaker R.J."/>
            <person name="Metcalf W.W."/>
        </authorList>
    </citation>
    <scope>NUCLEOTIDE SEQUENCE [LARGE SCALE GENOMIC DNA]</scope>
    <source>
        <strain evidence="4 5">HB-1</strain>
    </source>
</reference>
<evidence type="ECO:0000259" key="3">
    <source>
        <dbReference type="Pfam" id="PF02514"/>
    </source>
</evidence>
<dbReference type="Gene3D" id="2.60.40.10">
    <property type="entry name" value="Immunoglobulins"/>
    <property type="match status" value="1"/>
</dbReference>
<dbReference type="PATRIC" id="fig|1434110.4.peg.4839"/>
<evidence type="ECO:0000256" key="2">
    <source>
        <dbReference type="SAM" id="Phobius"/>
    </source>
</evidence>
<feature type="domain" description="CobN/magnesium chelatase" evidence="3">
    <location>
        <begin position="655"/>
        <end position="1760"/>
    </location>
</feature>